<keyword evidence="9" id="KW-1185">Reference proteome</keyword>
<evidence type="ECO:0000256" key="2">
    <source>
        <dbReference type="ARBA" id="ARBA00022692"/>
    </source>
</evidence>
<dbReference type="GeneID" id="82201792"/>
<evidence type="ECO:0000256" key="5">
    <source>
        <dbReference type="SAM" id="MobiDB-lite"/>
    </source>
</evidence>
<evidence type="ECO:0000313" key="9">
    <source>
        <dbReference type="Proteomes" id="UP000186341"/>
    </source>
</evidence>
<keyword evidence="3 6" id="KW-1133">Transmembrane helix</keyword>
<dbReference type="InterPro" id="IPR006634">
    <property type="entry name" value="TLC-dom"/>
</dbReference>
<feature type="compositionally biased region" description="Polar residues" evidence="5">
    <location>
        <begin position="53"/>
        <end position="62"/>
    </location>
</feature>
<protein>
    <recommendedName>
        <fullName evidence="7">TLC domain-containing protein</fullName>
    </recommendedName>
</protein>
<comment type="subcellular location">
    <subcellularLocation>
        <location evidence="1">Membrane</location>
        <topology evidence="1">Multi-pass membrane protein</topology>
    </subcellularLocation>
</comment>
<dbReference type="EMBL" id="MPJW01000030">
    <property type="protein sequence ID" value="OLU42965.1"/>
    <property type="molecule type" value="Genomic_DNA"/>
</dbReference>
<evidence type="ECO:0000256" key="6">
    <source>
        <dbReference type="SAM" id="Phobius"/>
    </source>
</evidence>
<accession>A0A1U7NJ23</accession>
<feature type="transmembrane region" description="Helical" evidence="6">
    <location>
        <begin position="6"/>
        <end position="35"/>
    </location>
</feature>
<keyword evidence="2 6" id="KW-0812">Transmembrane</keyword>
<organism evidence="8 9">
    <name type="scientific">Ileibacterium valens</name>
    <dbReference type="NCBI Taxonomy" id="1862668"/>
    <lineage>
        <taxon>Bacteria</taxon>
        <taxon>Bacillati</taxon>
        <taxon>Bacillota</taxon>
        <taxon>Erysipelotrichia</taxon>
        <taxon>Erysipelotrichales</taxon>
        <taxon>Erysipelotrichaceae</taxon>
        <taxon>Ileibacterium</taxon>
    </lineage>
</organism>
<gene>
    <name evidence="8" type="ORF">BO222_00830</name>
</gene>
<evidence type="ECO:0000313" key="8">
    <source>
        <dbReference type="EMBL" id="OLU42965.1"/>
    </source>
</evidence>
<dbReference type="AlphaFoldDB" id="A0A1U7NJ23"/>
<reference evidence="8 9" key="1">
    <citation type="submission" date="2016-11" db="EMBL/GenBank/DDBJ databases">
        <title>Description of two novel members of the family Erysipelotrichaceae: Ileibacterium lipovorans gen. nov., sp. nov. and Dubosiella newyorkensis, gen. nov., sp. nov.</title>
        <authorList>
            <person name="Cox L.M."/>
            <person name="Sohn J."/>
            <person name="Tyrrell K.L."/>
            <person name="Citron D.M."/>
            <person name="Lawson P.A."/>
            <person name="Patel N.B."/>
            <person name="Iizumi T."/>
            <person name="Perez-Perez G.I."/>
            <person name="Goldstein E.J."/>
            <person name="Blaser M.J."/>
        </authorList>
    </citation>
    <scope>NUCLEOTIDE SEQUENCE [LARGE SCALE GENOMIC DNA]</scope>
    <source>
        <strain evidence="8 9">NYU-BL-A3</strain>
    </source>
</reference>
<comment type="caution">
    <text evidence="8">The sequence shown here is derived from an EMBL/GenBank/DDBJ whole genome shotgun (WGS) entry which is preliminary data.</text>
</comment>
<evidence type="ECO:0000256" key="1">
    <source>
        <dbReference type="ARBA" id="ARBA00004141"/>
    </source>
</evidence>
<proteinExistence type="predicted"/>
<evidence type="ECO:0000259" key="7">
    <source>
        <dbReference type="PROSITE" id="PS50922"/>
    </source>
</evidence>
<name>A0A1U7NJ23_9FIRM</name>
<dbReference type="PROSITE" id="PS50922">
    <property type="entry name" value="TLC"/>
    <property type="match status" value="1"/>
</dbReference>
<feature type="compositionally biased region" description="Acidic residues" evidence="5">
    <location>
        <begin position="80"/>
        <end position="91"/>
    </location>
</feature>
<evidence type="ECO:0000256" key="3">
    <source>
        <dbReference type="ARBA" id="ARBA00022989"/>
    </source>
</evidence>
<dbReference type="RefSeq" id="WP_075817528.1">
    <property type="nucleotide sequence ID" value="NZ_CAOUMU010000068.1"/>
</dbReference>
<evidence type="ECO:0000256" key="4">
    <source>
        <dbReference type="ARBA" id="ARBA00023136"/>
    </source>
</evidence>
<dbReference type="GO" id="GO:0016020">
    <property type="term" value="C:membrane"/>
    <property type="evidence" value="ECO:0007669"/>
    <property type="project" value="UniProtKB-SubCell"/>
</dbReference>
<feature type="domain" description="TLC" evidence="7">
    <location>
        <begin position="1"/>
        <end position="46"/>
    </location>
</feature>
<keyword evidence="4 6" id="KW-0472">Membrane</keyword>
<sequence>MMYYLLMFAVFLLVMQFAFALLPLVLPVILIFWLFSIFKKPNVRVYTHTYTFDSQSKNSPFQGPSGAHFNELPRRKPLEDSIDAEYTEVPEYDINKNED</sequence>
<feature type="region of interest" description="Disordered" evidence="5">
    <location>
        <begin position="53"/>
        <end position="99"/>
    </location>
</feature>
<dbReference type="Proteomes" id="UP000186341">
    <property type="component" value="Unassembled WGS sequence"/>
</dbReference>